<name>A0A6A6N392_HEVBR</name>
<reference evidence="2 3" key="1">
    <citation type="journal article" date="2020" name="Mol. Plant">
        <title>The Chromosome-Based Rubber Tree Genome Provides New Insights into Spurge Genome Evolution and Rubber Biosynthesis.</title>
        <authorList>
            <person name="Liu J."/>
            <person name="Shi C."/>
            <person name="Shi C.C."/>
            <person name="Li W."/>
            <person name="Zhang Q.J."/>
            <person name="Zhang Y."/>
            <person name="Li K."/>
            <person name="Lu H.F."/>
            <person name="Shi C."/>
            <person name="Zhu S.T."/>
            <person name="Xiao Z.Y."/>
            <person name="Nan H."/>
            <person name="Yue Y."/>
            <person name="Zhu X.G."/>
            <person name="Wu Y."/>
            <person name="Hong X.N."/>
            <person name="Fan G.Y."/>
            <person name="Tong Y."/>
            <person name="Zhang D."/>
            <person name="Mao C.L."/>
            <person name="Liu Y.L."/>
            <person name="Hao S.J."/>
            <person name="Liu W.Q."/>
            <person name="Lv M.Q."/>
            <person name="Zhang H.B."/>
            <person name="Liu Y."/>
            <person name="Hu-Tang G.R."/>
            <person name="Wang J.P."/>
            <person name="Wang J.H."/>
            <person name="Sun Y.H."/>
            <person name="Ni S.B."/>
            <person name="Chen W.B."/>
            <person name="Zhang X.C."/>
            <person name="Jiao Y.N."/>
            <person name="Eichler E.E."/>
            <person name="Li G.H."/>
            <person name="Liu X."/>
            <person name="Gao L.Z."/>
        </authorList>
    </citation>
    <scope>NUCLEOTIDE SEQUENCE [LARGE SCALE GENOMIC DNA]</scope>
    <source>
        <strain evidence="3">cv. GT1</strain>
        <tissue evidence="2">Leaf</tissue>
    </source>
</reference>
<sequence length="115" mass="13244">MMEDDTSDDEEMDLGYNEIGHHSNECPKRKLVNIVEREPENEEEEFCGPDGDDVEEEYEQEVGVYVVRKLMLSPKVEDNTQRHKLFHTRCMVNGKIFNLIIDGGNQENIISQGAV</sequence>
<comment type="caution">
    <text evidence="2">The sequence shown here is derived from an EMBL/GenBank/DDBJ whole genome shotgun (WGS) entry which is preliminary data.</text>
</comment>
<gene>
    <name evidence="2" type="ORF">GH714_024104</name>
</gene>
<dbReference type="AlphaFoldDB" id="A0A6A6N392"/>
<evidence type="ECO:0000313" key="3">
    <source>
        <dbReference type="Proteomes" id="UP000467840"/>
    </source>
</evidence>
<dbReference type="PANTHER" id="PTHR35046">
    <property type="entry name" value="ZINC KNUCKLE (CCHC-TYPE) FAMILY PROTEIN"/>
    <property type="match status" value="1"/>
</dbReference>
<accession>A0A6A6N392</accession>
<keyword evidence="3" id="KW-1185">Reference proteome</keyword>
<dbReference type="Proteomes" id="UP000467840">
    <property type="component" value="Chromosome 10"/>
</dbReference>
<protein>
    <submittedName>
        <fullName evidence="2">Uncharacterized protein</fullName>
    </submittedName>
</protein>
<organism evidence="2 3">
    <name type="scientific">Hevea brasiliensis</name>
    <name type="common">Para rubber tree</name>
    <name type="synonym">Siphonia brasiliensis</name>
    <dbReference type="NCBI Taxonomy" id="3981"/>
    <lineage>
        <taxon>Eukaryota</taxon>
        <taxon>Viridiplantae</taxon>
        <taxon>Streptophyta</taxon>
        <taxon>Embryophyta</taxon>
        <taxon>Tracheophyta</taxon>
        <taxon>Spermatophyta</taxon>
        <taxon>Magnoliopsida</taxon>
        <taxon>eudicotyledons</taxon>
        <taxon>Gunneridae</taxon>
        <taxon>Pentapetalae</taxon>
        <taxon>rosids</taxon>
        <taxon>fabids</taxon>
        <taxon>Malpighiales</taxon>
        <taxon>Euphorbiaceae</taxon>
        <taxon>Crotonoideae</taxon>
        <taxon>Micrandreae</taxon>
        <taxon>Hevea</taxon>
    </lineage>
</organism>
<evidence type="ECO:0000313" key="2">
    <source>
        <dbReference type="EMBL" id="KAF2320130.1"/>
    </source>
</evidence>
<dbReference type="PANTHER" id="PTHR35046:SF18">
    <property type="entry name" value="RNA-DIRECTED DNA POLYMERASE"/>
    <property type="match status" value="1"/>
</dbReference>
<proteinExistence type="predicted"/>
<feature type="compositionally biased region" description="Acidic residues" evidence="1">
    <location>
        <begin position="1"/>
        <end position="13"/>
    </location>
</feature>
<evidence type="ECO:0000256" key="1">
    <source>
        <dbReference type="SAM" id="MobiDB-lite"/>
    </source>
</evidence>
<feature type="region of interest" description="Disordered" evidence="1">
    <location>
        <begin position="1"/>
        <end position="20"/>
    </location>
</feature>
<dbReference type="EMBL" id="JAAGAX010000003">
    <property type="protein sequence ID" value="KAF2320130.1"/>
    <property type="molecule type" value="Genomic_DNA"/>
</dbReference>